<comment type="caution">
    <text evidence="1">The sequence shown here is derived from an EMBL/GenBank/DDBJ whole genome shotgun (WGS) entry which is preliminary data.</text>
</comment>
<name>A0A0G1S4X4_9BACT</name>
<accession>A0A0G1S4X4</accession>
<reference evidence="1 2" key="1">
    <citation type="journal article" date="2015" name="Nature">
        <title>rRNA introns, odd ribosomes, and small enigmatic genomes across a large radiation of phyla.</title>
        <authorList>
            <person name="Brown C.T."/>
            <person name="Hug L.A."/>
            <person name="Thomas B.C."/>
            <person name="Sharon I."/>
            <person name="Castelle C.J."/>
            <person name="Singh A."/>
            <person name="Wilkins M.J."/>
            <person name="Williams K.H."/>
            <person name="Banfield J.F."/>
        </authorList>
    </citation>
    <scope>NUCLEOTIDE SEQUENCE [LARGE SCALE GENOMIC DNA]</scope>
</reference>
<organism evidence="1 2">
    <name type="scientific">Candidatus Amesbacteria bacterium GW2011_GWC1_47_15</name>
    <dbReference type="NCBI Taxonomy" id="1618364"/>
    <lineage>
        <taxon>Bacteria</taxon>
        <taxon>Candidatus Amesiibacteriota</taxon>
    </lineage>
</organism>
<gene>
    <name evidence="1" type="ORF">UX86_C0008G0014</name>
</gene>
<protein>
    <submittedName>
        <fullName evidence="1">Uncharacterized protein</fullName>
    </submittedName>
</protein>
<dbReference type="STRING" id="1618364.UX86_C0008G0014"/>
<dbReference type="AlphaFoldDB" id="A0A0G1S4X4"/>
<evidence type="ECO:0000313" key="2">
    <source>
        <dbReference type="Proteomes" id="UP000034502"/>
    </source>
</evidence>
<proteinExistence type="predicted"/>
<dbReference type="EMBL" id="LCNU01000008">
    <property type="protein sequence ID" value="KKU64442.1"/>
    <property type="molecule type" value="Genomic_DNA"/>
</dbReference>
<dbReference type="Proteomes" id="UP000034502">
    <property type="component" value="Unassembled WGS sequence"/>
</dbReference>
<sequence length="98" mass="10557">MGDRLRVGSIIPVEIEGAADMVTGVVTKVREKTIEGFWLAKDINGKADFGPLGTTNIDQLPAEEGYMSMEDLGIKIANIIGITDAEGMKSLIAEFERS</sequence>
<evidence type="ECO:0000313" key="1">
    <source>
        <dbReference type="EMBL" id="KKU64442.1"/>
    </source>
</evidence>